<dbReference type="PANTHER" id="PTHR22730">
    <property type="entry name" value="PROMININ PROM PROTEIN"/>
    <property type="match status" value="1"/>
</dbReference>
<comment type="subcellular location">
    <subcellularLocation>
        <location evidence="1">Membrane</location>
        <topology evidence="1">Multi-pass membrane protein</topology>
    </subcellularLocation>
</comment>
<reference evidence="8" key="1">
    <citation type="submission" date="2020-08" db="EMBL/GenBank/DDBJ databases">
        <title>Spodoptera exigua strain:BAW_Kor-Di-RS1 Genome sequencing and assembly.</title>
        <authorList>
            <person name="Kim J."/>
            <person name="Nam H.Y."/>
            <person name="Kwon M."/>
            <person name="Choi J.H."/>
            <person name="Cho S.R."/>
            <person name="Kim G.-H."/>
        </authorList>
    </citation>
    <scope>NUCLEOTIDE SEQUENCE</scope>
    <source>
        <strain evidence="8">BAW_Kor-Di-RS1</strain>
        <tissue evidence="8">Whole-body</tissue>
    </source>
</reference>
<sequence length="446" mass="48964">MTGGDVVSVSCKAGSMLTLRRRLGAGAAVRGQDHCTRCDTHATPPARCDHIFLALEEYKSNKLWFVAGIVTVSDFHVYVAPLKEEWRPLFWCCCYWCRVGRRRRPFDRKYDACLKGLLAIILIALLTLFLFGVVCAFATESQVESGAAELSQSLEAGINDTKEFLNATQAHARWLLVNNFDELKVKLNSMLYGIGVTASVKLGEFSRAVSVTTLNKMVQQLDEVQANLRTVHVKNQLLQTLAKCDQPKCRALQDKYKIGQLDTEIQYSQMPDVTELLGNVTALLDSDIKGDVAAGQQVFSDIQRGIQRSVDKHVPEVAEGIDALGRQLSAMTAELGEAIARKLEQYAARLEAGARRGVGRCGPLCNPVLGYHQDSWPGIKYPVPGSTESMRSSTAHRHVVELSALVVVSVVLFGFVAQPVTCPAYCRPATLVRLSNLSIGLPFCCS</sequence>
<comment type="caution">
    <text evidence="8">The sequence shown here is derived from an EMBL/GenBank/DDBJ whole genome shotgun (WGS) entry which is preliminary data.</text>
</comment>
<dbReference type="AlphaFoldDB" id="A0A835GG83"/>
<evidence type="ECO:0000256" key="7">
    <source>
        <dbReference type="SAM" id="Phobius"/>
    </source>
</evidence>
<keyword evidence="9" id="KW-1185">Reference proteome</keyword>
<organism evidence="8 9">
    <name type="scientific">Spodoptera exigua</name>
    <name type="common">Beet armyworm</name>
    <name type="synonym">Noctua fulgens</name>
    <dbReference type="NCBI Taxonomy" id="7107"/>
    <lineage>
        <taxon>Eukaryota</taxon>
        <taxon>Metazoa</taxon>
        <taxon>Ecdysozoa</taxon>
        <taxon>Arthropoda</taxon>
        <taxon>Hexapoda</taxon>
        <taxon>Insecta</taxon>
        <taxon>Pterygota</taxon>
        <taxon>Neoptera</taxon>
        <taxon>Endopterygota</taxon>
        <taxon>Lepidoptera</taxon>
        <taxon>Glossata</taxon>
        <taxon>Ditrysia</taxon>
        <taxon>Noctuoidea</taxon>
        <taxon>Noctuidae</taxon>
        <taxon>Amphipyrinae</taxon>
        <taxon>Spodoptera</taxon>
    </lineage>
</organism>
<proteinExistence type="inferred from homology"/>
<evidence type="ECO:0000256" key="6">
    <source>
        <dbReference type="ARBA" id="ARBA00023180"/>
    </source>
</evidence>
<keyword evidence="3 7" id="KW-0812">Transmembrane</keyword>
<protein>
    <submittedName>
        <fullName evidence="8">Uncharacterized protein</fullName>
    </submittedName>
</protein>
<evidence type="ECO:0000256" key="2">
    <source>
        <dbReference type="ARBA" id="ARBA00006058"/>
    </source>
</evidence>
<gene>
    <name evidence="8" type="ORF">HW555_005848</name>
</gene>
<keyword evidence="5 7" id="KW-0472">Membrane</keyword>
<evidence type="ECO:0000256" key="5">
    <source>
        <dbReference type="ARBA" id="ARBA00023136"/>
    </source>
</evidence>
<dbReference type="InterPro" id="IPR008795">
    <property type="entry name" value="Prominin"/>
</dbReference>
<accession>A0A835GG83</accession>
<comment type="similarity">
    <text evidence="2">Belongs to the prominin family.</text>
</comment>
<dbReference type="GO" id="GO:0016020">
    <property type="term" value="C:membrane"/>
    <property type="evidence" value="ECO:0007669"/>
    <property type="project" value="UniProtKB-SubCell"/>
</dbReference>
<feature type="transmembrane region" description="Helical" evidence="7">
    <location>
        <begin position="116"/>
        <end position="138"/>
    </location>
</feature>
<dbReference type="PANTHER" id="PTHR22730:SF1">
    <property type="entry name" value="PROMININ-LIKE PROTEIN"/>
    <property type="match status" value="1"/>
</dbReference>
<keyword evidence="4 7" id="KW-1133">Transmembrane helix</keyword>
<evidence type="ECO:0000313" key="9">
    <source>
        <dbReference type="Proteomes" id="UP000648187"/>
    </source>
</evidence>
<evidence type="ECO:0000256" key="4">
    <source>
        <dbReference type="ARBA" id="ARBA00022989"/>
    </source>
</evidence>
<keyword evidence="6" id="KW-0325">Glycoprotein</keyword>
<dbReference type="Pfam" id="PF05478">
    <property type="entry name" value="Prominin"/>
    <property type="match status" value="1"/>
</dbReference>
<evidence type="ECO:0000256" key="3">
    <source>
        <dbReference type="ARBA" id="ARBA00022692"/>
    </source>
</evidence>
<evidence type="ECO:0000256" key="1">
    <source>
        <dbReference type="ARBA" id="ARBA00004141"/>
    </source>
</evidence>
<name>A0A835GG83_SPOEX</name>
<dbReference type="EMBL" id="JACKWZ010000081">
    <property type="protein sequence ID" value="KAF9416932.1"/>
    <property type="molecule type" value="Genomic_DNA"/>
</dbReference>
<dbReference type="Proteomes" id="UP000648187">
    <property type="component" value="Unassembled WGS sequence"/>
</dbReference>
<evidence type="ECO:0000313" key="8">
    <source>
        <dbReference type="EMBL" id="KAF9416932.1"/>
    </source>
</evidence>